<keyword evidence="2" id="KW-0808">Transferase</keyword>
<dbReference type="Proteomes" id="UP000311382">
    <property type="component" value="Unassembled WGS sequence"/>
</dbReference>
<dbReference type="EMBL" id="SOZI01000038">
    <property type="protein sequence ID" value="TNY21701.1"/>
    <property type="molecule type" value="Genomic_DNA"/>
</dbReference>
<evidence type="ECO:0008006" key="7">
    <source>
        <dbReference type="Google" id="ProtNLM"/>
    </source>
</evidence>
<evidence type="ECO:0000313" key="6">
    <source>
        <dbReference type="Proteomes" id="UP000311382"/>
    </source>
</evidence>
<accession>A0A5C5G146</accession>
<dbReference type="InterPro" id="IPR043129">
    <property type="entry name" value="ATPase_NBD"/>
</dbReference>
<evidence type="ECO:0000256" key="4">
    <source>
        <dbReference type="SAM" id="MobiDB-lite"/>
    </source>
</evidence>
<gene>
    <name evidence="5" type="ORF">DMC30DRAFT_415767</name>
</gene>
<dbReference type="STRING" id="5288.A0A5C5G146"/>
<feature type="compositionally biased region" description="Low complexity" evidence="4">
    <location>
        <begin position="787"/>
        <end position="806"/>
    </location>
</feature>
<comment type="similarity">
    <text evidence="1">Belongs to the FGGY kinase family.</text>
</comment>
<feature type="compositionally biased region" description="Basic and acidic residues" evidence="4">
    <location>
        <begin position="39"/>
        <end position="48"/>
    </location>
</feature>
<evidence type="ECO:0000256" key="1">
    <source>
        <dbReference type="ARBA" id="ARBA00009156"/>
    </source>
</evidence>
<evidence type="ECO:0000313" key="5">
    <source>
        <dbReference type="EMBL" id="TNY21701.1"/>
    </source>
</evidence>
<organism evidence="5 6">
    <name type="scientific">Rhodotorula diobovata</name>
    <dbReference type="NCBI Taxonomy" id="5288"/>
    <lineage>
        <taxon>Eukaryota</taxon>
        <taxon>Fungi</taxon>
        <taxon>Dikarya</taxon>
        <taxon>Basidiomycota</taxon>
        <taxon>Pucciniomycotina</taxon>
        <taxon>Microbotryomycetes</taxon>
        <taxon>Sporidiobolales</taxon>
        <taxon>Sporidiobolaceae</taxon>
        <taxon>Rhodotorula</taxon>
    </lineage>
</organism>
<feature type="region of interest" description="Disordered" evidence="4">
    <location>
        <begin position="759"/>
        <end position="854"/>
    </location>
</feature>
<dbReference type="Gene3D" id="3.30.420.40">
    <property type="match status" value="2"/>
</dbReference>
<dbReference type="GO" id="GO:0005997">
    <property type="term" value="P:xylulose metabolic process"/>
    <property type="evidence" value="ECO:0007669"/>
    <property type="project" value="TreeGrafter"/>
</dbReference>
<dbReference type="SUPFAM" id="SSF53067">
    <property type="entry name" value="Actin-like ATPase domain"/>
    <property type="match status" value="1"/>
</dbReference>
<dbReference type="PANTHER" id="PTHR10196:SF57">
    <property type="entry name" value="XYLULOSE KINASE"/>
    <property type="match status" value="1"/>
</dbReference>
<dbReference type="AlphaFoldDB" id="A0A5C5G146"/>
<dbReference type="GO" id="GO:0004856">
    <property type="term" value="F:D-xylulokinase activity"/>
    <property type="evidence" value="ECO:0007669"/>
    <property type="project" value="TreeGrafter"/>
</dbReference>
<dbReference type="PANTHER" id="PTHR10196">
    <property type="entry name" value="SUGAR KINASE"/>
    <property type="match status" value="1"/>
</dbReference>
<keyword evidence="3" id="KW-0418">Kinase</keyword>
<evidence type="ECO:0000256" key="3">
    <source>
        <dbReference type="ARBA" id="ARBA00022777"/>
    </source>
</evidence>
<proteinExistence type="inferred from homology"/>
<name>A0A5C5G146_9BASI</name>
<protein>
    <recommendedName>
        <fullName evidence="7">Actin-like ATPase domain-containing protein</fullName>
    </recommendedName>
</protein>
<sequence>MLQRDTGHVTCEAVAGKAMTARGASPPASASLPPPTSSRWEDVPDTMEHTLLSPTCPSAPHLHPSAPSSSIGSPSPAALPPPLVPPSNPLFLSIDASSVTTVRACILDHQLCVVWTEQVLVDTDLPEYGTRQGVYTQGDVVTCPSEARLHALDLLLEKLARDCPDPTLLSRVVAVSGAGQPHTLHYLSHDFPDLLDVLAKTPHARISSVLTAADAFSLAHPATTGDSSAAPQVRELELHFGTRGTFDETDGSAPPVVSVAQRIERGREALARRTGSRPTVRSGAAQLLRVVQTDMNLQGENGPGVSGMDRTGRVVLEGGLLASVFLGRYAPVDAADAGSTGLFDPVRGEWDEDLLGFVDSGGTEGETAMTSGQKLGTLLGEVELDGGVELGKISPYFVQRFGFAPNCIVAPFSGADPSAFLAYPLKHSSAQRDALVSLSAVAETDTLAVPLARFVPSPERSVVCHPAKGWWDGGRNPASGKADGREWGHGLEDGEATPDYVAFISSHDAGIGRTLSRDMYANGEWDVFAHLSAIVPHGGTIGLDDKCYSLFYPHGEATSAQGLLRFANGARVPEFADRKVNPRLLVESQAMSLRVRLGHIYRALLPEDGPSLTALRKHDPVGFPSGSPSCSPTRLVLVGEAAQNPALASIFSSMLHSPAFLPLAGGLNSDASGQSSCSGGTAGQGTIGGRQKASASALGAGYKAAWACARASQGEQISFETFLSRALDAQAVELDDPLLPEQTAASGGKAAYSLAGALHSSGETTPSRPGTSASTSVSGLSLPRLGGQSVAAHAAQQHQRRSGAAATHASHGRGMSGSLSSADGSAQGYDGVKGTGEGATGRSEEELAPDPPGLTLVAVPDEDLGRYYDSMLPEFVRLERAALKGLV</sequence>
<reference evidence="5 6" key="1">
    <citation type="submission" date="2019-03" db="EMBL/GenBank/DDBJ databases">
        <title>Rhodosporidium diobovatum UCD-FST 08-225 genome sequencing, assembly, and annotation.</title>
        <authorList>
            <person name="Fakankun I.U."/>
            <person name="Fristensky B."/>
            <person name="Levin D.B."/>
        </authorList>
    </citation>
    <scope>NUCLEOTIDE SEQUENCE [LARGE SCALE GENOMIC DNA]</scope>
    <source>
        <strain evidence="5 6">UCD-FST 08-225</strain>
    </source>
</reference>
<keyword evidence="6" id="KW-1185">Reference proteome</keyword>
<comment type="caution">
    <text evidence="5">The sequence shown here is derived from an EMBL/GenBank/DDBJ whole genome shotgun (WGS) entry which is preliminary data.</text>
</comment>
<dbReference type="GO" id="GO:0005829">
    <property type="term" value="C:cytosol"/>
    <property type="evidence" value="ECO:0007669"/>
    <property type="project" value="TreeGrafter"/>
</dbReference>
<feature type="region of interest" description="Disordered" evidence="4">
    <location>
        <begin position="18"/>
        <end position="80"/>
    </location>
</feature>
<feature type="compositionally biased region" description="Polar residues" evidence="4">
    <location>
        <begin position="761"/>
        <end position="779"/>
    </location>
</feature>
<feature type="compositionally biased region" description="Low complexity" evidence="4">
    <location>
        <begin position="58"/>
        <end position="76"/>
    </location>
</feature>
<evidence type="ECO:0000256" key="2">
    <source>
        <dbReference type="ARBA" id="ARBA00022679"/>
    </source>
</evidence>
<dbReference type="OrthoDB" id="1728974at2759"/>